<dbReference type="OrthoDB" id="1742322at2759"/>
<proteinExistence type="predicted"/>
<organism evidence="1 2">
    <name type="scientific">Capsicum baccatum</name>
    <name type="common">Peruvian pepper</name>
    <dbReference type="NCBI Taxonomy" id="33114"/>
    <lineage>
        <taxon>Eukaryota</taxon>
        <taxon>Viridiplantae</taxon>
        <taxon>Streptophyta</taxon>
        <taxon>Embryophyta</taxon>
        <taxon>Tracheophyta</taxon>
        <taxon>Spermatophyta</taxon>
        <taxon>Magnoliopsida</taxon>
        <taxon>eudicotyledons</taxon>
        <taxon>Gunneridae</taxon>
        <taxon>Pentapetalae</taxon>
        <taxon>asterids</taxon>
        <taxon>lamiids</taxon>
        <taxon>Solanales</taxon>
        <taxon>Solanaceae</taxon>
        <taxon>Solanoideae</taxon>
        <taxon>Capsiceae</taxon>
        <taxon>Capsicum</taxon>
    </lineage>
</organism>
<keyword evidence="2" id="KW-1185">Reference proteome</keyword>
<comment type="caution">
    <text evidence="1">The sequence shown here is derived from an EMBL/GenBank/DDBJ whole genome shotgun (WGS) entry which is preliminary data.</text>
</comment>
<evidence type="ECO:0000313" key="2">
    <source>
        <dbReference type="Proteomes" id="UP000224567"/>
    </source>
</evidence>
<name>A0A2G2VAW2_CAPBA</name>
<reference evidence="2" key="2">
    <citation type="journal article" date="2017" name="J. Anim. Genet.">
        <title>Multiple reference genome sequences of hot pepper reveal the massive evolution of plant disease resistance genes by retroduplication.</title>
        <authorList>
            <person name="Kim S."/>
            <person name="Park J."/>
            <person name="Yeom S.-I."/>
            <person name="Kim Y.-M."/>
            <person name="Seo E."/>
            <person name="Kim K.-T."/>
            <person name="Kim M.-S."/>
            <person name="Lee J.M."/>
            <person name="Cheong K."/>
            <person name="Shin H.-S."/>
            <person name="Kim S.-B."/>
            <person name="Han K."/>
            <person name="Lee J."/>
            <person name="Park M."/>
            <person name="Lee H.-A."/>
            <person name="Lee H.-Y."/>
            <person name="Lee Y."/>
            <person name="Oh S."/>
            <person name="Lee J.H."/>
            <person name="Choi E."/>
            <person name="Choi E."/>
            <person name="Lee S.E."/>
            <person name="Jeon J."/>
            <person name="Kim H."/>
            <person name="Choi G."/>
            <person name="Song H."/>
            <person name="Lee J."/>
            <person name="Lee S.-C."/>
            <person name="Kwon J.-K."/>
            <person name="Lee H.-Y."/>
            <person name="Koo N."/>
            <person name="Hong Y."/>
            <person name="Kim R.W."/>
            <person name="Kang W.-H."/>
            <person name="Huh J.H."/>
            <person name="Kang B.-C."/>
            <person name="Yang T.-J."/>
            <person name="Lee Y.-H."/>
            <person name="Bennetzen J.L."/>
            <person name="Choi D."/>
        </authorList>
    </citation>
    <scope>NUCLEOTIDE SEQUENCE [LARGE SCALE GENOMIC DNA]</scope>
    <source>
        <strain evidence="2">cv. PBC81</strain>
    </source>
</reference>
<gene>
    <name evidence="1" type="ORF">CQW23_30338</name>
</gene>
<protein>
    <submittedName>
        <fullName evidence="1">Uncharacterized protein</fullName>
    </submittedName>
</protein>
<dbReference type="EMBL" id="MLFT02000058">
    <property type="protein sequence ID" value="PHT30069.1"/>
    <property type="molecule type" value="Genomic_DNA"/>
</dbReference>
<accession>A0A2G2VAW2</accession>
<evidence type="ECO:0000313" key="1">
    <source>
        <dbReference type="EMBL" id="PHT30069.1"/>
    </source>
</evidence>
<dbReference type="AlphaFoldDB" id="A0A2G2VAW2"/>
<sequence>MGDHNTRMQELCKEVDNLKGSMATVVNSVSDLRQLMDTKVGKVMDEIKNILMGNKVCIRATRGEGKPVAAIPDGD</sequence>
<reference evidence="1 2" key="1">
    <citation type="journal article" date="2017" name="Genome Biol.">
        <title>New reference genome sequences of hot pepper reveal the massive evolution of plant disease-resistance genes by retroduplication.</title>
        <authorList>
            <person name="Kim S."/>
            <person name="Park J."/>
            <person name="Yeom S.I."/>
            <person name="Kim Y.M."/>
            <person name="Seo E."/>
            <person name="Kim K.T."/>
            <person name="Kim M.S."/>
            <person name="Lee J.M."/>
            <person name="Cheong K."/>
            <person name="Shin H.S."/>
            <person name="Kim S.B."/>
            <person name="Han K."/>
            <person name="Lee J."/>
            <person name="Park M."/>
            <person name="Lee H.A."/>
            <person name="Lee H.Y."/>
            <person name="Lee Y."/>
            <person name="Oh S."/>
            <person name="Lee J.H."/>
            <person name="Choi E."/>
            <person name="Choi E."/>
            <person name="Lee S.E."/>
            <person name="Jeon J."/>
            <person name="Kim H."/>
            <person name="Choi G."/>
            <person name="Song H."/>
            <person name="Lee J."/>
            <person name="Lee S.C."/>
            <person name="Kwon J.K."/>
            <person name="Lee H.Y."/>
            <person name="Koo N."/>
            <person name="Hong Y."/>
            <person name="Kim R.W."/>
            <person name="Kang W.H."/>
            <person name="Huh J.H."/>
            <person name="Kang B.C."/>
            <person name="Yang T.J."/>
            <person name="Lee Y.H."/>
            <person name="Bennetzen J.L."/>
            <person name="Choi D."/>
        </authorList>
    </citation>
    <scope>NUCLEOTIDE SEQUENCE [LARGE SCALE GENOMIC DNA]</scope>
    <source>
        <strain evidence="2">cv. PBC81</strain>
    </source>
</reference>
<dbReference type="Proteomes" id="UP000224567">
    <property type="component" value="Unassembled WGS sequence"/>
</dbReference>